<feature type="compositionally biased region" description="Basic residues" evidence="1">
    <location>
        <begin position="115"/>
        <end position="126"/>
    </location>
</feature>
<gene>
    <name evidence="4" type="ORF">PR048_019319</name>
</gene>
<evidence type="ECO:0008006" key="6">
    <source>
        <dbReference type="Google" id="ProtNLM"/>
    </source>
</evidence>
<dbReference type="Pfam" id="PF25396">
    <property type="entry name" value="ZNFX1"/>
    <property type="match status" value="1"/>
</dbReference>
<dbReference type="InterPro" id="IPR027417">
    <property type="entry name" value="P-loop_NTPase"/>
</dbReference>
<feature type="region of interest" description="Disordered" evidence="1">
    <location>
        <begin position="71"/>
        <end position="171"/>
    </location>
</feature>
<feature type="compositionally biased region" description="Basic and acidic residues" evidence="1">
    <location>
        <begin position="156"/>
        <end position="171"/>
    </location>
</feature>
<sequence>MASNNEDFLPNHLFHSVVPVYQQNNRHHIQNQHFDGEGNRPDKFQGAVNGQNRQRHNNCNQVWLGERRDAREPQRGAAHGNQGRQGQHNFNRRNMSSDRNIMNGSRKSFTGSFGGRRHHSAVRHRHETVDGNANGRFEYRHDNVNGTNRNGQQRGKMGEQQDKENGFNRDGSRHGVYKRILGFKRLEELATKEPEIILITLADSTSGFEDLLMECLRPDQVVLVVKVLAKVCDATFLEVKVTVLANACKRPFIDQLSKHFGVIHIDEDRERKQTLGEFLDNVFVFCNTALSLIPVNACEVLPHLFCTVDGALRAVQRFQGIAMEDRIKQFDELQNLCVAAKKEPVIKVSKAGEVMQYQTPPNNYREINVHPNIDDIFLENGSMPFIRPNIVKGSYVNVEHYLDVQFRLLREDFIKPLREGIQEYLGSEQKRTTRFGSVKFYPRVTFLGMRCVGNSVGLLVCFDPDKRMRQIKWEFCRRFMFGSLLCFTRDNFHSIIFGKVLDRNLEDLKKGLILIDLCNENEKQISESNYKMIESEVYFEPYYHVMKALQNMTEDSFPMSQYIVEVQPGSNPPAYLHDERISFSVDNYRFPVLREEAWPSSSQLKLDDSQYKALRSALTKEFAVIQGPPGTGKTFLGLKVAKVLLKNAEYWNHHPCTPILVVCFTNHALDQFLEGLLEVTENLIRVGKQSKNERLSSFSLKERRLCFRRTRELGSLMRAHYAKLSELFCEIRSVQKDLEIVSKNEGIVSLETFMEFGIISENFDIFGHKGIPRNEEFLKWLTNDKDEFGKVNRRGKQSMNTQYPPQAIRGEEDDDINEYDMEDDNIFDDSIDFGIDPGSIASHVSQAVSFSNLKYHIDRLSQEMNDLNETVNQDVAVFNRKWVLEDQLAEIKLLNEYLQMRLEQHVPKARILEVCRARKDLLHLSVNERWILYRYWISLLQEILVKKFAHLGEKFKKEMKNITEIRMMDDLEVMRRAHVVGMTTTGAARLQPLLQALRPKIGE</sequence>
<evidence type="ECO:0000256" key="1">
    <source>
        <dbReference type="SAM" id="MobiDB-lite"/>
    </source>
</evidence>
<dbReference type="InterPro" id="IPR045055">
    <property type="entry name" value="DNA2/NAM7-like"/>
</dbReference>
<feature type="domain" description="DNA2/NAM7 helicase helicase" evidence="2">
    <location>
        <begin position="605"/>
        <end position="712"/>
    </location>
</feature>
<keyword evidence="5" id="KW-1185">Reference proteome</keyword>
<dbReference type="Gene3D" id="3.40.50.300">
    <property type="entry name" value="P-loop containing nucleotide triphosphate hydrolases"/>
    <property type="match status" value="1"/>
</dbReference>
<dbReference type="InterPro" id="IPR041677">
    <property type="entry name" value="DNA2/NAM7_AAA_11"/>
</dbReference>
<evidence type="ECO:0000259" key="2">
    <source>
        <dbReference type="Pfam" id="PF13086"/>
    </source>
</evidence>
<dbReference type="PANTHER" id="PTHR10887:SF341">
    <property type="entry name" value="NFX1-TYPE ZINC FINGER-CONTAINING PROTEIN 1"/>
    <property type="match status" value="1"/>
</dbReference>
<reference evidence="4 5" key="1">
    <citation type="submission" date="2023-02" db="EMBL/GenBank/DDBJ databases">
        <title>LHISI_Scaffold_Assembly.</title>
        <authorList>
            <person name="Stuart O.P."/>
            <person name="Cleave R."/>
            <person name="Magrath M.J.L."/>
            <person name="Mikheyev A.S."/>
        </authorList>
    </citation>
    <scope>NUCLEOTIDE SEQUENCE [LARGE SCALE GENOMIC DNA]</scope>
    <source>
        <strain evidence="4">Daus_M_001</strain>
        <tissue evidence="4">Leg muscle</tissue>
    </source>
</reference>
<dbReference type="PANTHER" id="PTHR10887">
    <property type="entry name" value="DNA2/NAM7 HELICASE FAMILY"/>
    <property type="match status" value="1"/>
</dbReference>
<evidence type="ECO:0000313" key="4">
    <source>
        <dbReference type="EMBL" id="KAJ8878733.1"/>
    </source>
</evidence>
<organism evidence="4 5">
    <name type="scientific">Dryococelus australis</name>
    <dbReference type="NCBI Taxonomy" id="614101"/>
    <lineage>
        <taxon>Eukaryota</taxon>
        <taxon>Metazoa</taxon>
        <taxon>Ecdysozoa</taxon>
        <taxon>Arthropoda</taxon>
        <taxon>Hexapoda</taxon>
        <taxon>Insecta</taxon>
        <taxon>Pterygota</taxon>
        <taxon>Neoptera</taxon>
        <taxon>Polyneoptera</taxon>
        <taxon>Phasmatodea</taxon>
        <taxon>Verophasmatodea</taxon>
        <taxon>Anareolatae</taxon>
        <taxon>Phasmatidae</taxon>
        <taxon>Eurycanthinae</taxon>
        <taxon>Dryococelus</taxon>
    </lineage>
</organism>
<accession>A0ABQ9H364</accession>
<dbReference type="Pfam" id="PF13086">
    <property type="entry name" value="AAA_11"/>
    <property type="match status" value="1"/>
</dbReference>
<evidence type="ECO:0000259" key="3">
    <source>
        <dbReference type="Pfam" id="PF25396"/>
    </source>
</evidence>
<dbReference type="SUPFAM" id="SSF52540">
    <property type="entry name" value="P-loop containing nucleoside triphosphate hydrolases"/>
    <property type="match status" value="1"/>
</dbReference>
<feature type="domain" description="ZNFX1" evidence="3">
    <location>
        <begin position="435"/>
        <end position="536"/>
    </location>
</feature>
<feature type="compositionally biased region" description="Polar residues" evidence="1">
    <location>
        <begin position="144"/>
        <end position="153"/>
    </location>
</feature>
<dbReference type="Proteomes" id="UP001159363">
    <property type="component" value="Chromosome 6"/>
</dbReference>
<comment type="caution">
    <text evidence="4">The sequence shown here is derived from an EMBL/GenBank/DDBJ whole genome shotgun (WGS) entry which is preliminary data.</text>
</comment>
<proteinExistence type="predicted"/>
<name>A0ABQ9H364_9NEOP</name>
<feature type="compositionally biased region" description="Polar residues" evidence="1">
    <location>
        <begin position="82"/>
        <end position="111"/>
    </location>
</feature>
<dbReference type="EMBL" id="JARBHB010000007">
    <property type="protein sequence ID" value="KAJ8878733.1"/>
    <property type="molecule type" value="Genomic_DNA"/>
</dbReference>
<dbReference type="InterPro" id="IPR057373">
    <property type="entry name" value="ZNFX1"/>
</dbReference>
<protein>
    <recommendedName>
        <fullName evidence="6">NFX1-type zinc finger-containing protein 1</fullName>
    </recommendedName>
</protein>
<evidence type="ECO:0000313" key="5">
    <source>
        <dbReference type="Proteomes" id="UP001159363"/>
    </source>
</evidence>